<name>A0A1X7S8D3_ZYMT9</name>
<feature type="transmembrane region" description="Helical" evidence="1">
    <location>
        <begin position="204"/>
        <end position="225"/>
    </location>
</feature>
<feature type="transmembrane region" description="Helical" evidence="1">
    <location>
        <begin position="164"/>
        <end position="184"/>
    </location>
</feature>
<dbReference type="EMBL" id="LT853703">
    <property type="protein sequence ID" value="SMQ55953.1"/>
    <property type="molecule type" value="Genomic_DNA"/>
</dbReference>
<evidence type="ECO:0000313" key="3">
    <source>
        <dbReference type="Proteomes" id="UP000215127"/>
    </source>
</evidence>
<feature type="transmembrane region" description="Helical" evidence="1">
    <location>
        <begin position="237"/>
        <end position="255"/>
    </location>
</feature>
<sequence length="346" mass="37231">MAKNYTSSPECIDVQDGRGVRTASVPPPLVLQPHGEFDLDTLPNPFTFSRCHGSTTLAAENARKRCSALRLHLEGKAGAPLVNEQYTPRASPKPRLILSGSDVASEGNCTAIDVNALEETSIQSKHGMQHQKHGAHSKSSPNEISFLALILYNWLQLMATHLRLLCLLTLFMAIRCASAAPTGSPPVTDMPVLFASWRGTEASALKIGTGIAALIALVNIGCIAVRRPRFIPRLSGDIAIGLGLLIWILFATTPGEEELRNLLVSLWFLTESNYVSRVCCMASNGRAYLWGSIATGLALSMFMAALQGDTRPTLTKMILTGLPSSGFFISCAARLMPSLVGSRTQL</sequence>
<dbReference type="Proteomes" id="UP000215127">
    <property type="component" value="Chromosome 12"/>
</dbReference>
<keyword evidence="3" id="KW-1185">Reference proteome</keyword>
<dbReference type="AlphaFoldDB" id="A0A1X7S8D3"/>
<feature type="transmembrane region" description="Helical" evidence="1">
    <location>
        <begin position="287"/>
        <end position="306"/>
    </location>
</feature>
<evidence type="ECO:0000313" key="2">
    <source>
        <dbReference type="EMBL" id="SMQ55953.1"/>
    </source>
</evidence>
<keyword evidence="1" id="KW-0812">Transmembrane</keyword>
<keyword evidence="1" id="KW-1133">Transmembrane helix</keyword>
<evidence type="ECO:0000256" key="1">
    <source>
        <dbReference type="SAM" id="Phobius"/>
    </source>
</evidence>
<accession>A0A1X7S8D3</accession>
<organism evidence="2 3">
    <name type="scientific">Zymoseptoria tritici (strain ST99CH_3D7)</name>
    <dbReference type="NCBI Taxonomy" id="1276538"/>
    <lineage>
        <taxon>Eukaryota</taxon>
        <taxon>Fungi</taxon>
        <taxon>Dikarya</taxon>
        <taxon>Ascomycota</taxon>
        <taxon>Pezizomycotina</taxon>
        <taxon>Dothideomycetes</taxon>
        <taxon>Dothideomycetidae</taxon>
        <taxon>Mycosphaerellales</taxon>
        <taxon>Mycosphaerellaceae</taxon>
        <taxon>Zymoseptoria</taxon>
    </lineage>
</organism>
<proteinExistence type="predicted"/>
<reference evidence="2 3" key="1">
    <citation type="submission" date="2016-06" db="EMBL/GenBank/DDBJ databases">
        <authorList>
            <person name="Kjaerup R.B."/>
            <person name="Dalgaard T.S."/>
            <person name="Juul-Madsen H.R."/>
        </authorList>
    </citation>
    <scope>NUCLEOTIDE SEQUENCE [LARGE SCALE GENOMIC DNA]</scope>
</reference>
<gene>
    <name evidence="2" type="ORF">ZT3D7_G11108</name>
</gene>
<protein>
    <submittedName>
        <fullName evidence="2">Uncharacterized protein</fullName>
    </submittedName>
</protein>
<keyword evidence="1" id="KW-0472">Membrane</keyword>